<organism evidence="3 4">
    <name type="scientific">Natronospirillum operosum</name>
    <dbReference type="NCBI Taxonomy" id="2759953"/>
    <lineage>
        <taxon>Bacteria</taxon>
        <taxon>Pseudomonadati</taxon>
        <taxon>Pseudomonadota</taxon>
        <taxon>Gammaproteobacteria</taxon>
        <taxon>Oceanospirillales</taxon>
        <taxon>Natronospirillaceae</taxon>
        <taxon>Natronospirillum</taxon>
    </lineage>
</organism>
<sequence>MFTALKVLFALALSAALTGVVGAAIQTQFNLAALTAIGAVNGGVDIPLQLRLETTWADIQGFGPVFAGLAAVAFIPAFIVARGIIALLGLRYLFYTLAGVAGIATALITANWLAPMPALIVITQTLPGLLAMSAAGLVGGFFFALLNPPRRRRGFMSGGIDHVSFR</sequence>
<keyword evidence="1" id="KW-0812">Transmembrane</keyword>
<feature type="chain" id="PRO_5021359750" evidence="2">
    <location>
        <begin position="24"/>
        <end position="166"/>
    </location>
</feature>
<feature type="transmembrane region" description="Helical" evidence="1">
    <location>
        <begin position="92"/>
        <end position="114"/>
    </location>
</feature>
<dbReference type="OrthoDB" id="7907428at2"/>
<proteinExistence type="predicted"/>
<dbReference type="AlphaFoldDB" id="A0A4Z0WE79"/>
<keyword evidence="4" id="KW-1185">Reference proteome</keyword>
<comment type="caution">
    <text evidence="3">The sequence shown here is derived from an EMBL/GenBank/DDBJ whole genome shotgun (WGS) entry which is preliminary data.</text>
</comment>
<name>A0A4Z0WE79_9GAMM</name>
<keyword evidence="2" id="KW-0732">Signal</keyword>
<evidence type="ECO:0000313" key="3">
    <source>
        <dbReference type="EMBL" id="TGG95330.1"/>
    </source>
</evidence>
<gene>
    <name evidence="3" type="ORF">E4656_02600</name>
</gene>
<accession>A0A4Z0WE79</accession>
<dbReference type="Proteomes" id="UP000297475">
    <property type="component" value="Unassembled WGS sequence"/>
</dbReference>
<evidence type="ECO:0000256" key="2">
    <source>
        <dbReference type="SAM" id="SignalP"/>
    </source>
</evidence>
<reference evidence="3 4" key="1">
    <citation type="submission" date="2019-04" db="EMBL/GenBank/DDBJ databases">
        <title>Natronospirillum operosus gen. nov., sp. nov., a haloalkaliphilic satellite isolated from decaying biomass of laboratory culture of cyanobacterium Geitlerinema sp. and proposal of Natronospirillaceae fam. nov. and Saccharospirillaceae fam. nov.</title>
        <authorList>
            <person name="Kevbrin V."/>
            <person name="Boltyanskaya Y."/>
            <person name="Koziaeva V."/>
            <person name="Grouzdev D.S."/>
            <person name="Park M."/>
            <person name="Cho J."/>
        </authorList>
    </citation>
    <scope>NUCLEOTIDE SEQUENCE [LARGE SCALE GENOMIC DNA]</scope>
    <source>
        <strain evidence="3 4">G-116</strain>
    </source>
</reference>
<protein>
    <submittedName>
        <fullName evidence="3">Uncharacterized protein</fullName>
    </submittedName>
</protein>
<dbReference type="RefSeq" id="WP_135480911.1">
    <property type="nucleotide sequence ID" value="NZ_SRMF01000001.1"/>
</dbReference>
<keyword evidence="1" id="KW-0472">Membrane</keyword>
<evidence type="ECO:0000313" key="4">
    <source>
        <dbReference type="Proteomes" id="UP000297475"/>
    </source>
</evidence>
<keyword evidence="1" id="KW-1133">Transmembrane helix</keyword>
<dbReference type="EMBL" id="SRMF01000001">
    <property type="protein sequence ID" value="TGG95330.1"/>
    <property type="molecule type" value="Genomic_DNA"/>
</dbReference>
<feature type="transmembrane region" description="Helical" evidence="1">
    <location>
        <begin position="65"/>
        <end position="85"/>
    </location>
</feature>
<evidence type="ECO:0000256" key="1">
    <source>
        <dbReference type="SAM" id="Phobius"/>
    </source>
</evidence>
<feature type="signal peptide" evidence="2">
    <location>
        <begin position="1"/>
        <end position="23"/>
    </location>
</feature>
<feature type="transmembrane region" description="Helical" evidence="1">
    <location>
        <begin position="126"/>
        <end position="146"/>
    </location>
</feature>